<sequence length="110" mass="11636">MGHYIALMPLTFEDQQFVGGDVLPEGAVDPERAGDAIYAGTIVYVPHAGEQYGGPLPSEHHHFSSEMSAVVESAIAAAKANFDPVEEAPKAKATKKAAAKKVTPDSEEDQ</sequence>
<organism evidence="2">
    <name type="scientific">uncultured Caudovirales phage</name>
    <dbReference type="NCBI Taxonomy" id="2100421"/>
    <lineage>
        <taxon>Viruses</taxon>
        <taxon>Duplodnaviria</taxon>
        <taxon>Heunggongvirae</taxon>
        <taxon>Uroviricota</taxon>
        <taxon>Caudoviricetes</taxon>
        <taxon>Peduoviridae</taxon>
        <taxon>Maltschvirus</taxon>
        <taxon>Maltschvirus maltsch</taxon>
    </lineage>
</organism>
<protein>
    <submittedName>
        <fullName evidence="2">Uncharacterized protein</fullName>
    </submittedName>
</protein>
<evidence type="ECO:0000313" key="2">
    <source>
        <dbReference type="EMBL" id="CAB5220445.1"/>
    </source>
</evidence>
<gene>
    <name evidence="2" type="ORF">UFOVP238_56</name>
</gene>
<dbReference type="EMBL" id="LR798283">
    <property type="protein sequence ID" value="CAB5220445.1"/>
    <property type="molecule type" value="Genomic_DNA"/>
</dbReference>
<accession>A0A6J7WUD2</accession>
<reference evidence="2" key="1">
    <citation type="submission" date="2020-05" db="EMBL/GenBank/DDBJ databases">
        <authorList>
            <person name="Chiriac C."/>
            <person name="Salcher M."/>
            <person name="Ghai R."/>
            <person name="Kavagutti S V."/>
        </authorList>
    </citation>
    <scope>NUCLEOTIDE SEQUENCE</scope>
</reference>
<proteinExistence type="predicted"/>
<evidence type="ECO:0000256" key="1">
    <source>
        <dbReference type="SAM" id="MobiDB-lite"/>
    </source>
</evidence>
<feature type="region of interest" description="Disordered" evidence="1">
    <location>
        <begin position="86"/>
        <end position="110"/>
    </location>
</feature>
<name>A0A6J7WUD2_9CAUD</name>